<feature type="domain" description="FAD/NAD(P)-binding" evidence="8">
    <location>
        <begin position="3"/>
        <end position="297"/>
    </location>
</feature>
<dbReference type="GeneID" id="36832191"/>
<gene>
    <name evidence="9" type="ORF">DFR85_08505</name>
</gene>
<dbReference type="Pfam" id="PF02852">
    <property type="entry name" value="Pyr_redox_dim"/>
    <property type="match status" value="1"/>
</dbReference>
<dbReference type="Proteomes" id="UP000248044">
    <property type="component" value="Chromosome"/>
</dbReference>
<evidence type="ECO:0000256" key="3">
    <source>
        <dbReference type="ARBA" id="ARBA00022630"/>
    </source>
</evidence>
<dbReference type="InterPro" id="IPR036188">
    <property type="entry name" value="FAD/NAD-bd_sf"/>
</dbReference>
<reference evidence="9 10" key="1">
    <citation type="submission" date="2018-05" db="EMBL/GenBank/DDBJ databases">
        <title>Complete Genome Sequences of Extremely Thermoacidophilic, Metal-Mobilizing Type-Strain Members of the Archaeal Family Sulfolobaceae: Acidianus brierleyi DSM-1651T, Acidianus sulfidivorans DSM-18786T, Metallosphaera hakonensis DSM-7519T, and Metallosphaera prunae DSM-10039T.</title>
        <authorList>
            <person name="Counts J.A."/>
            <person name="Kelly R.M."/>
        </authorList>
    </citation>
    <scope>NUCLEOTIDE SEQUENCE [LARGE SCALE GENOMIC DNA]</scope>
    <source>
        <strain evidence="9 10">DSM 1651</strain>
    </source>
</reference>
<comment type="similarity">
    <text evidence="2">Belongs to the class-III pyridine nucleotide-disulfide oxidoreductase family.</text>
</comment>
<protein>
    <submittedName>
        <fullName evidence="9">CoA-disulfide reductase</fullName>
    </submittedName>
</protein>
<sequence length="436" mass="48337">MEKILVLGGGAAGMSASSRVRRLRPDTEITVLEQTKMVSHAPCGIPYFVEGLFNDENLFMTYTPGFFKEKRKINVITNTKVEELDLQSRTVKIARMPEKLEYDYLIVTLGAKPKKIKNVDGKRIFYVHHPASAAELRAKLWSLNTIGIIGGGILGVEMSEALVSIGKKVILFQRSNYILNKMLDEDMSKIIIETMKKDVDIKLGEEIEDIKEDGTLIITNKGKYSVDGTIISIGVEPNIDLIKDKLKLGKTGAVWTNSHMETNVKNVYAAGDIAETKNIVTGKEFWIPFAPVANKMGYVAGSNIGGKEMEFPGSIGTMITKYKDMYIAKTGLLENEAKGNGFNVISSMIHTKTRARYYPGSKDIFVKLIAEEETNRILGAQIIGGEEVLGRIDMLAAQIMKGFSVEDVFFTEMGYLPAISEVWDPVIIAARQLMKS</sequence>
<dbReference type="GO" id="GO:0016491">
    <property type="term" value="F:oxidoreductase activity"/>
    <property type="evidence" value="ECO:0007669"/>
    <property type="project" value="UniProtKB-KW"/>
</dbReference>
<evidence type="ECO:0000259" key="7">
    <source>
        <dbReference type="Pfam" id="PF02852"/>
    </source>
</evidence>
<evidence type="ECO:0000313" key="9">
    <source>
        <dbReference type="EMBL" id="AWR94626.1"/>
    </source>
</evidence>
<evidence type="ECO:0000256" key="6">
    <source>
        <dbReference type="ARBA" id="ARBA00023284"/>
    </source>
</evidence>
<dbReference type="PRINTS" id="PR00469">
    <property type="entry name" value="PNDRDTASEII"/>
</dbReference>
<dbReference type="SUPFAM" id="SSF51905">
    <property type="entry name" value="FAD/NAD(P)-binding domain"/>
    <property type="match status" value="1"/>
</dbReference>
<dbReference type="InterPro" id="IPR016156">
    <property type="entry name" value="FAD/NAD-linked_Rdtase_dimer_sf"/>
</dbReference>
<name>A0A2U9IF57_9CREN</name>
<organism evidence="9 10">
    <name type="scientific">Acidianus brierleyi</name>
    <dbReference type="NCBI Taxonomy" id="41673"/>
    <lineage>
        <taxon>Archaea</taxon>
        <taxon>Thermoproteota</taxon>
        <taxon>Thermoprotei</taxon>
        <taxon>Sulfolobales</taxon>
        <taxon>Sulfolobaceae</taxon>
        <taxon>Acidianus</taxon>
    </lineage>
</organism>
<dbReference type="InterPro" id="IPR050260">
    <property type="entry name" value="FAD-bd_OxRdtase"/>
</dbReference>
<keyword evidence="10" id="KW-1185">Reference proteome</keyword>
<dbReference type="AlphaFoldDB" id="A0A2U9IF57"/>
<dbReference type="KEGG" id="abri:DFR85_08505"/>
<dbReference type="PRINTS" id="PR00368">
    <property type="entry name" value="FADPNR"/>
</dbReference>
<evidence type="ECO:0000256" key="2">
    <source>
        <dbReference type="ARBA" id="ARBA00009130"/>
    </source>
</evidence>
<evidence type="ECO:0000259" key="8">
    <source>
        <dbReference type="Pfam" id="PF07992"/>
    </source>
</evidence>
<dbReference type="SUPFAM" id="SSF55424">
    <property type="entry name" value="FAD/NAD-linked reductases, dimerisation (C-terminal) domain"/>
    <property type="match status" value="1"/>
</dbReference>
<dbReference type="InterPro" id="IPR023753">
    <property type="entry name" value="FAD/NAD-binding_dom"/>
</dbReference>
<comment type="cofactor">
    <cofactor evidence="1">
        <name>FAD</name>
        <dbReference type="ChEBI" id="CHEBI:57692"/>
    </cofactor>
</comment>
<dbReference type="Pfam" id="PF07992">
    <property type="entry name" value="Pyr_redox_2"/>
    <property type="match status" value="1"/>
</dbReference>
<dbReference type="RefSeq" id="WP_110270507.1">
    <property type="nucleotide sequence ID" value="NZ_CP029289.2"/>
</dbReference>
<dbReference type="PANTHER" id="PTHR43429:SF1">
    <property type="entry name" value="NAD(P)H SULFUR OXIDOREDUCTASE (COA-DEPENDENT)"/>
    <property type="match status" value="1"/>
</dbReference>
<dbReference type="InterPro" id="IPR004099">
    <property type="entry name" value="Pyr_nucl-diS_OxRdtase_dimer"/>
</dbReference>
<dbReference type="Gene3D" id="3.50.50.60">
    <property type="entry name" value="FAD/NAD(P)-binding domain"/>
    <property type="match status" value="2"/>
</dbReference>
<dbReference type="OrthoDB" id="27922at2157"/>
<evidence type="ECO:0000256" key="1">
    <source>
        <dbReference type="ARBA" id="ARBA00001974"/>
    </source>
</evidence>
<keyword evidence="5" id="KW-0560">Oxidoreductase</keyword>
<evidence type="ECO:0000256" key="5">
    <source>
        <dbReference type="ARBA" id="ARBA00023002"/>
    </source>
</evidence>
<keyword evidence="6" id="KW-0676">Redox-active center</keyword>
<keyword evidence="3" id="KW-0285">Flavoprotein</keyword>
<dbReference type="EMBL" id="CP029289">
    <property type="protein sequence ID" value="AWR94626.1"/>
    <property type="molecule type" value="Genomic_DNA"/>
</dbReference>
<keyword evidence="4" id="KW-0274">FAD</keyword>
<proteinExistence type="inferred from homology"/>
<accession>A0A2U9IF57</accession>
<dbReference type="PANTHER" id="PTHR43429">
    <property type="entry name" value="PYRIDINE NUCLEOTIDE-DISULFIDE OXIDOREDUCTASE DOMAIN-CONTAINING"/>
    <property type="match status" value="1"/>
</dbReference>
<evidence type="ECO:0000256" key="4">
    <source>
        <dbReference type="ARBA" id="ARBA00022827"/>
    </source>
</evidence>
<evidence type="ECO:0000313" key="10">
    <source>
        <dbReference type="Proteomes" id="UP000248044"/>
    </source>
</evidence>
<feature type="domain" description="Pyridine nucleotide-disulphide oxidoreductase dimerisation" evidence="7">
    <location>
        <begin position="320"/>
        <end position="423"/>
    </location>
</feature>